<dbReference type="SUPFAM" id="SSF57302">
    <property type="entry name" value="Snake toxin-like"/>
    <property type="match status" value="1"/>
</dbReference>
<accession>A0A1B0CZG9</accession>
<dbReference type="EnsemblMetazoa" id="PPAI000491-RA">
    <property type="protein sequence ID" value="PPAI000491-PA"/>
    <property type="gene ID" value="PPAI000491"/>
</dbReference>
<dbReference type="InterPro" id="IPR045860">
    <property type="entry name" value="Snake_toxin-like_sf"/>
</dbReference>
<dbReference type="EMBL" id="AJVK01009573">
    <property type="status" value="NOT_ANNOTATED_CDS"/>
    <property type="molecule type" value="Genomic_DNA"/>
</dbReference>
<keyword evidence="2" id="KW-1185">Reference proteome</keyword>
<organism evidence="1 2">
    <name type="scientific">Phlebotomus papatasi</name>
    <name type="common">Sandfly</name>
    <dbReference type="NCBI Taxonomy" id="29031"/>
    <lineage>
        <taxon>Eukaryota</taxon>
        <taxon>Metazoa</taxon>
        <taxon>Ecdysozoa</taxon>
        <taxon>Arthropoda</taxon>
        <taxon>Hexapoda</taxon>
        <taxon>Insecta</taxon>
        <taxon>Pterygota</taxon>
        <taxon>Neoptera</taxon>
        <taxon>Endopterygota</taxon>
        <taxon>Diptera</taxon>
        <taxon>Nematocera</taxon>
        <taxon>Psychodoidea</taxon>
        <taxon>Psychodidae</taxon>
        <taxon>Phlebotomus</taxon>
        <taxon>Phlebotomus</taxon>
    </lineage>
</organism>
<name>A0A1B0CZG9_PHLPP</name>
<dbReference type="VEuPathDB" id="VectorBase:PPAI000491"/>
<protein>
    <submittedName>
        <fullName evidence="1">Uncharacterized protein</fullName>
    </submittedName>
</protein>
<sequence>MFAIYMFEDNRENNVVVRGCMPAESCATLKTINIHGWNNLTVTECYMCKTDLCNSKRRAMLGKYFTTIKT</sequence>
<dbReference type="Proteomes" id="UP000092462">
    <property type="component" value="Unassembled WGS sequence"/>
</dbReference>
<evidence type="ECO:0000313" key="2">
    <source>
        <dbReference type="Proteomes" id="UP000092462"/>
    </source>
</evidence>
<proteinExistence type="predicted"/>
<dbReference type="AlphaFoldDB" id="A0A1B0CZG9"/>
<reference evidence="1" key="1">
    <citation type="submission" date="2022-08" db="UniProtKB">
        <authorList>
            <consortium name="EnsemblMetazoa"/>
        </authorList>
    </citation>
    <scope>IDENTIFICATION</scope>
    <source>
        <strain evidence="1">Israel</strain>
    </source>
</reference>
<dbReference type="Gene3D" id="2.10.60.10">
    <property type="entry name" value="CD59"/>
    <property type="match status" value="1"/>
</dbReference>
<evidence type="ECO:0000313" key="1">
    <source>
        <dbReference type="EnsemblMetazoa" id="PPAI000491-PA"/>
    </source>
</evidence>